<dbReference type="CDD" id="cd04366">
    <property type="entry name" value="IlGF_insulin_bombyxin_like"/>
    <property type="match status" value="1"/>
</dbReference>
<evidence type="ECO:0000259" key="7">
    <source>
        <dbReference type="SMART" id="SM00078"/>
    </source>
</evidence>
<dbReference type="SUPFAM" id="SSF56994">
    <property type="entry name" value="Insulin-like"/>
    <property type="match status" value="1"/>
</dbReference>
<dbReference type="PRINTS" id="PR00276">
    <property type="entry name" value="INSULINFAMLY"/>
</dbReference>
<keyword evidence="6" id="KW-0964">Secreted</keyword>
<dbReference type="AlphaFoldDB" id="A0AAV7HDC2"/>
<evidence type="ECO:0000256" key="6">
    <source>
        <dbReference type="RuleBase" id="RU000406"/>
    </source>
</evidence>
<name>A0AAV7HDC2_COTGL</name>
<reference evidence="8 9" key="1">
    <citation type="journal article" date="2021" name="J. Hered.">
        <title>A chromosome-level genome assembly of the parasitoid wasp, Cotesia glomerata (Hymenoptera: Braconidae).</title>
        <authorList>
            <person name="Pinto B.J."/>
            <person name="Weis J.J."/>
            <person name="Gamble T."/>
            <person name="Ode P.J."/>
            <person name="Paul R."/>
            <person name="Zaspel J.M."/>
        </authorList>
    </citation>
    <scope>NUCLEOTIDE SEQUENCE [LARGE SCALE GENOMIC DNA]</scope>
    <source>
        <strain evidence="8">CgM1</strain>
    </source>
</reference>
<dbReference type="Pfam" id="PF00049">
    <property type="entry name" value="Insulin"/>
    <property type="match status" value="1"/>
</dbReference>
<dbReference type="GO" id="GO:0005576">
    <property type="term" value="C:extracellular region"/>
    <property type="evidence" value="ECO:0007669"/>
    <property type="project" value="UniProtKB-SubCell"/>
</dbReference>
<dbReference type="Proteomes" id="UP000826195">
    <property type="component" value="Unassembled WGS sequence"/>
</dbReference>
<feature type="domain" description="Insulin-like" evidence="7">
    <location>
        <begin position="57"/>
        <end position="143"/>
    </location>
</feature>
<evidence type="ECO:0000256" key="1">
    <source>
        <dbReference type="ARBA" id="ARBA00009034"/>
    </source>
</evidence>
<dbReference type="InterPro" id="IPR016179">
    <property type="entry name" value="Insulin-like"/>
</dbReference>
<dbReference type="EMBL" id="JAHXZJ010002982">
    <property type="protein sequence ID" value="KAH0535169.1"/>
    <property type="molecule type" value="Genomic_DNA"/>
</dbReference>
<accession>A0AAV7HDC2</accession>
<gene>
    <name evidence="8" type="ORF">KQX54_014531</name>
</gene>
<evidence type="ECO:0000256" key="2">
    <source>
        <dbReference type="ARBA" id="ARBA00011207"/>
    </source>
</evidence>
<keyword evidence="3" id="KW-0165">Cleavage on pair of basic residues</keyword>
<sequence length="184" mass="21129">MFRLVFMIIIFIVMEMSTYRCNVIAILVVVVLLAINLTKGQSENFPYGEKRQEGSATHYCGKRLSNALQIFCNGVYNSMFKKSGFEMEMDDYPYAYDYPLRSRASANAMMGRFGGARFRRQSRGVHDECCVKPCSISELMSYCGEVSLDDIVLWNHNKTKEAELYYDALPEELLVTTWDVSIKI</sequence>
<evidence type="ECO:0000313" key="9">
    <source>
        <dbReference type="Proteomes" id="UP000826195"/>
    </source>
</evidence>
<protein>
    <recommendedName>
        <fullName evidence="7">Insulin-like domain-containing protein</fullName>
    </recommendedName>
</protein>
<dbReference type="PANTHER" id="PTHR13647:SF4">
    <property type="entry name" value="INSULIN-LIKE PEPTIDE 1-RELATED"/>
    <property type="match status" value="1"/>
</dbReference>
<evidence type="ECO:0000256" key="3">
    <source>
        <dbReference type="ARBA" id="ARBA00022685"/>
    </source>
</evidence>
<evidence type="ECO:0000256" key="4">
    <source>
        <dbReference type="ARBA" id="ARBA00022729"/>
    </source>
</evidence>
<dbReference type="GO" id="GO:0005179">
    <property type="term" value="F:hormone activity"/>
    <property type="evidence" value="ECO:0007669"/>
    <property type="project" value="InterPro"/>
</dbReference>
<keyword evidence="5" id="KW-1015">Disulfide bond</keyword>
<dbReference type="InterPro" id="IPR022353">
    <property type="entry name" value="Insulin_CS"/>
</dbReference>
<keyword evidence="4" id="KW-0732">Signal</keyword>
<evidence type="ECO:0000313" key="8">
    <source>
        <dbReference type="EMBL" id="KAH0535169.1"/>
    </source>
</evidence>
<proteinExistence type="inferred from homology"/>
<dbReference type="PANTHER" id="PTHR13647">
    <property type="entry name" value="INSULIN-LIKE PEPTIDE 2-RELATED"/>
    <property type="match status" value="1"/>
</dbReference>
<comment type="caution">
    <text evidence="8">The sequence shown here is derived from an EMBL/GenBank/DDBJ whole genome shotgun (WGS) entry which is preliminary data.</text>
</comment>
<dbReference type="PROSITE" id="PS00262">
    <property type="entry name" value="INSULIN"/>
    <property type="match status" value="1"/>
</dbReference>
<dbReference type="Gene3D" id="1.10.100.10">
    <property type="entry name" value="Insulin-like"/>
    <property type="match status" value="1"/>
</dbReference>
<dbReference type="InterPro" id="IPR022352">
    <property type="entry name" value="Ins/IGF/rlx"/>
</dbReference>
<comment type="similarity">
    <text evidence="1 6">Belongs to the insulin family.</text>
</comment>
<keyword evidence="9" id="KW-1185">Reference proteome</keyword>
<comment type="subcellular location">
    <subcellularLocation>
        <location evidence="6">Secreted</location>
    </subcellularLocation>
</comment>
<organism evidence="8 9">
    <name type="scientific">Cotesia glomerata</name>
    <name type="common">Lepidopteran parasitic wasp</name>
    <name type="synonym">Apanteles glomeratus</name>
    <dbReference type="NCBI Taxonomy" id="32391"/>
    <lineage>
        <taxon>Eukaryota</taxon>
        <taxon>Metazoa</taxon>
        <taxon>Ecdysozoa</taxon>
        <taxon>Arthropoda</taxon>
        <taxon>Hexapoda</taxon>
        <taxon>Insecta</taxon>
        <taxon>Pterygota</taxon>
        <taxon>Neoptera</taxon>
        <taxon>Endopterygota</taxon>
        <taxon>Hymenoptera</taxon>
        <taxon>Apocrita</taxon>
        <taxon>Ichneumonoidea</taxon>
        <taxon>Braconidae</taxon>
        <taxon>Microgastrinae</taxon>
        <taxon>Cotesia</taxon>
    </lineage>
</organism>
<evidence type="ECO:0000256" key="5">
    <source>
        <dbReference type="ARBA" id="ARBA00023157"/>
    </source>
</evidence>
<dbReference type="InterPro" id="IPR036438">
    <property type="entry name" value="Insulin-like_sf"/>
</dbReference>
<dbReference type="SMART" id="SM00078">
    <property type="entry name" value="IlGF"/>
    <property type="match status" value="1"/>
</dbReference>
<comment type="subunit">
    <text evidence="2">Heterodimer of a B chain and an A chain linked by two disulfide bonds.</text>
</comment>